<keyword evidence="5" id="KW-1185">Reference proteome</keyword>
<keyword evidence="2" id="KW-0812">Transmembrane</keyword>
<accession>A0A433TPX3</accession>
<dbReference type="Proteomes" id="UP000271974">
    <property type="component" value="Unassembled WGS sequence"/>
</dbReference>
<feature type="compositionally biased region" description="Basic and acidic residues" evidence="1">
    <location>
        <begin position="53"/>
        <end position="64"/>
    </location>
</feature>
<feature type="compositionally biased region" description="Basic and acidic residues" evidence="1">
    <location>
        <begin position="84"/>
        <end position="96"/>
    </location>
</feature>
<evidence type="ECO:0000256" key="3">
    <source>
        <dbReference type="SAM" id="SignalP"/>
    </source>
</evidence>
<gene>
    <name evidence="4" type="ORF">EGW08_008626</name>
</gene>
<protein>
    <submittedName>
        <fullName evidence="4">Uncharacterized protein</fullName>
    </submittedName>
</protein>
<feature type="region of interest" description="Disordered" evidence="1">
    <location>
        <begin position="53"/>
        <end position="103"/>
    </location>
</feature>
<feature type="chain" id="PRO_5019161995" evidence="3">
    <location>
        <begin position="25"/>
        <end position="173"/>
    </location>
</feature>
<reference evidence="4 5" key="1">
    <citation type="submission" date="2019-01" db="EMBL/GenBank/DDBJ databases">
        <title>A draft genome assembly of the solar-powered sea slug Elysia chlorotica.</title>
        <authorList>
            <person name="Cai H."/>
            <person name="Li Q."/>
            <person name="Fang X."/>
            <person name="Li J."/>
            <person name="Curtis N.E."/>
            <person name="Altenburger A."/>
            <person name="Shibata T."/>
            <person name="Feng M."/>
            <person name="Maeda T."/>
            <person name="Schwartz J.A."/>
            <person name="Shigenobu S."/>
            <person name="Lundholm N."/>
            <person name="Nishiyama T."/>
            <person name="Yang H."/>
            <person name="Hasebe M."/>
            <person name="Li S."/>
            <person name="Pierce S.K."/>
            <person name="Wang J."/>
        </authorList>
    </citation>
    <scope>NUCLEOTIDE SEQUENCE [LARGE SCALE GENOMIC DNA]</scope>
    <source>
        <strain evidence="4">EC2010</strain>
        <tissue evidence="4">Whole organism of an adult</tissue>
    </source>
</reference>
<feature type="transmembrane region" description="Helical" evidence="2">
    <location>
        <begin position="149"/>
        <end position="170"/>
    </location>
</feature>
<evidence type="ECO:0000256" key="1">
    <source>
        <dbReference type="SAM" id="MobiDB-lite"/>
    </source>
</evidence>
<keyword evidence="2" id="KW-0472">Membrane</keyword>
<evidence type="ECO:0000313" key="5">
    <source>
        <dbReference type="Proteomes" id="UP000271974"/>
    </source>
</evidence>
<dbReference type="PROSITE" id="PS51257">
    <property type="entry name" value="PROKAR_LIPOPROTEIN"/>
    <property type="match status" value="1"/>
</dbReference>
<keyword evidence="3" id="KW-0732">Signal</keyword>
<name>A0A433TPX3_ELYCH</name>
<feature type="signal peptide" evidence="3">
    <location>
        <begin position="1"/>
        <end position="24"/>
    </location>
</feature>
<sequence>MPKSRAFSLCFALLTSSCFTAGYASGPLVNGKISKNANDDVLIKESLVDEKVTKDGAPPRKEEDWMIDTDSNDVPLMSSNGNSAKEKPLRSNEDTSGKQLTLKPKNVNRAKVVSLRSSADNSDDERVNIKHKALRRQRYKKKSRSRAHFIHVDINGILVAALSFIFSSIIKEF</sequence>
<keyword evidence="2" id="KW-1133">Transmembrane helix</keyword>
<comment type="caution">
    <text evidence="4">The sequence shown here is derived from an EMBL/GenBank/DDBJ whole genome shotgun (WGS) entry which is preliminary data.</text>
</comment>
<evidence type="ECO:0000313" key="4">
    <source>
        <dbReference type="EMBL" id="RUS83607.1"/>
    </source>
</evidence>
<proteinExistence type="predicted"/>
<organism evidence="4 5">
    <name type="scientific">Elysia chlorotica</name>
    <name type="common">Eastern emerald elysia</name>
    <name type="synonym">Sea slug</name>
    <dbReference type="NCBI Taxonomy" id="188477"/>
    <lineage>
        <taxon>Eukaryota</taxon>
        <taxon>Metazoa</taxon>
        <taxon>Spiralia</taxon>
        <taxon>Lophotrochozoa</taxon>
        <taxon>Mollusca</taxon>
        <taxon>Gastropoda</taxon>
        <taxon>Heterobranchia</taxon>
        <taxon>Euthyneura</taxon>
        <taxon>Panpulmonata</taxon>
        <taxon>Sacoglossa</taxon>
        <taxon>Placobranchoidea</taxon>
        <taxon>Plakobranchidae</taxon>
        <taxon>Elysia</taxon>
    </lineage>
</organism>
<evidence type="ECO:0000256" key="2">
    <source>
        <dbReference type="SAM" id="Phobius"/>
    </source>
</evidence>
<dbReference type="AlphaFoldDB" id="A0A433TPX3"/>
<dbReference type="EMBL" id="RQTK01000237">
    <property type="protein sequence ID" value="RUS83607.1"/>
    <property type="molecule type" value="Genomic_DNA"/>
</dbReference>